<dbReference type="Proteomes" id="UP001139971">
    <property type="component" value="Unassembled WGS sequence"/>
</dbReference>
<evidence type="ECO:0000313" key="3">
    <source>
        <dbReference type="Proteomes" id="UP001139971"/>
    </source>
</evidence>
<evidence type="ECO:0000313" key="2">
    <source>
        <dbReference type="EMBL" id="MDC8013239.1"/>
    </source>
</evidence>
<dbReference type="AlphaFoldDB" id="A0A9X3YIZ9"/>
<protein>
    <submittedName>
        <fullName evidence="2">ComF family protein</fullName>
    </submittedName>
</protein>
<dbReference type="CDD" id="cd06223">
    <property type="entry name" value="PRTases_typeI"/>
    <property type="match status" value="1"/>
</dbReference>
<keyword evidence="3" id="KW-1185">Reference proteome</keyword>
<accession>A0A9X3YIZ9</accession>
<dbReference type="PANTHER" id="PTHR47505:SF1">
    <property type="entry name" value="DNA UTILIZATION PROTEIN YHGH"/>
    <property type="match status" value="1"/>
</dbReference>
<dbReference type="Gene3D" id="3.40.50.2020">
    <property type="match status" value="1"/>
</dbReference>
<dbReference type="EMBL" id="JAOVZO020000017">
    <property type="protein sequence ID" value="MDC8013239.1"/>
    <property type="molecule type" value="Genomic_DNA"/>
</dbReference>
<proteinExistence type="inferred from homology"/>
<gene>
    <name evidence="2" type="ORF">OD750_011885</name>
</gene>
<evidence type="ECO:0000256" key="1">
    <source>
        <dbReference type="ARBA" id="ARBA00008007"/>
    </source>
</evidence>
<dbReference type="PANTHER" id="PTHR47505">
    <property type="entry name" value="DNA UTILIZATION PROTEIN YHGH"/>
    <property type="match status" value="1"/>
</dbReference>
<dbReference type="RefSeq" id="WP_263545450.1">
    <property type="nucleotide sequence ID" value="NZ_JAOVZO020000017.1"/>
</dbReference>
<organism evidence="2 3">
    <name type="scientific">Tahibacter soli</name>
    <dbReference type="NCBI Taxonomy" id="2983605"/>
    <lineage>
        <taxon>Bacteria</taxon>
        <taxon>Pseudomonadati</taxon>
        <taxon>Pseudomonadota</taxon>
        <taxon>Gammaproteobacteria</taxon>
        <taxon>Lysobacterales</taxon>
        <taxon>Rhodanobacteraceae</taxon>
        <taxon>Tahibacter</taxon>
    </lineage>
</organism>
<comment type="similarity">
    <text evidence="1">Belongs to the ComF/GntX family.</text>
</comment>
<sequence>MKVSLRELHGPWDCGWALDKHTISSVCIGRDEDGRPIFDTERTEIGEAVYRLKYRGELTQAVPLAQAVAANICPRFARVDAIVPMPASQRRVRQPVGEVAAALGRLLGRPVLHGLLTRRPPAVPMKNLPTKTEKIDAIGDSFGVIDRISGGASRSILLLDDLFDTGATMEAACGALRAYTKIGRIYAAALTWK</sequence>
<dbReference type="InterPro" id="IPR051910">
    <property type="entry name" value="ComF/GntX_DNA_util-trans"/>
</dbReference>
<reference evidence="2" key="1">
    <citation type="submission" date="2023-02" db="EMBL/GenBank/DDBJ databases">
        <title>Tahibacter soli sp. nov. isolated from soil.</title>
        <authorList>
            <person name="Baek J.H."/>
            <person name="Lee J.K."/>
            <person name="Choi D.G."/>
            <person name="Jeon C.O."/>
        </authorList>
    </citation>
    <scope>NUCLEOTIDE SEQUENCE</scope>
    <source>
        <strain evidence="2">BL</strain>
    </source>
</reference>
<name>A0A9X3YIZ9_9GAMM</name>
<comment type="caution">
    <text evidence="2">The sequence shown here is derived from an EMBL/GenBank/DDBJ whole genome shotgun (WGS) entry which is preliminary data.</text>
</comment>
<dbReference type="SUPFAM" id="SSF53271">
    <property type="entry name" value="PRTase-like"/>
    <property type="match status" value="1"/>
</dbReference>
<dbReference type="InterPro" id="IPR029057">
    <property type="entry name" value="PRTase-like"/>
</dbReference>
<dbReference type="InterPro" id="IPR000836">
    <property type="entry name" value="PRTase_dom"/>
</dbReference>